<dbReference type="Proteomes" id="UP000838763">
    <property type="component" value="Unassembled WGS sequence"/>
</dbReference>
<name>A0A9P1H4V8_9PEZI</name>
<evidence type="ECO:0000259" key="1">
    <source>
        <dbReference type="PROSITE" id="PS51388"/>
    </source>
</evidence>
<dbReference type="InterPro" id="IPR027417">
    <property type="entry name" value="P-loop_NTPase"/>
</dbReference>
<evidence type="ECO:0000313" key="3">
    <source>
        <dbReference type="Proteomes" id="UP000838763"/>
    </source>
</evidence>
<evidence type="ECO:0000313" key="2">
    <source>
        <dbReference type="EMBL" id="CAI4215961.1"/>
    </source>
</evidence>
<dbReference type="Gene3D" id="3.40.50.300">
    <property type="entry name" value="P-loop containing nucleotide triphosphate hydrolases"/>
    <property type="match status" value="1"/>
</dbReference>
<feature type="domain" description="GED" evidence="1">
    <location>
        <begin position="304"/>
        <end position="395"/>
    </location>
</feature>
<organism evidence="2 3">
    <name type="scientific">Parascedosporium putredinis</name>
    <dbReference type="NCBI Taxonomy" id="1442378"/>
    <lineage>
        <taxon>Eukaryota</taxon>
        <taxon>Fungi</taxon>
        <taxon>Dikarya</taxon>
        <taxon>Ascomycota</taxon>
        <taxon>Pezizomycotina</taxon>
        <taxon>Sordariomycetes</taxon>
        <taxon>Hypocreomycetidae</taxon>
        <taxon>Microascales</taxon>
        <taxon>Microascaceae</taxon>
        <taxon>Parascedosporium</taxon>
    </lineage>
</organism>
<dbReference type="SUPFAM" id="SSF52540">
    <property type="entry name" value="P-loop containing nucleoside triphosphate hydrolases"/>
    <property type="match status" value="1"/>
</dbReference>
<dbReference type="InterPro" id="IPR020850">
    <property type="entry name" value="GED_dom"/>
</dbReference>
<gene>
    <name evidence="2" type="ORF">PPNO1_LOCUS5635</name>
</gene>
<proteinExistence type="predicted"/>
<sequence>MVRDYISFKRNLVLLVVSARSQDATHIAPAMIQEHLSGDPALAKRVVGVFTHPDLAQDPTEVLRALSGELFAGESNRYGTLRSTLKDALWNHTITELPSLIEDDGEEIADAEHAIAGLSQPRHNESTQRDYLHFQRLVREAVDGSYRNEGCKRDHLIGEEDRCLDCRPFFAAFGNHDKESQDKRLCSKVRGLCRAFTMAIQRYGRRESVRTFVELALGASLRDEYEKMAAGKLGDFDRWYQGVGNMLLNTFLPQSGVVINEFITGQLADMVRGTLTGKSASVDIKPDVRKVPLRWAGTSNKSAAKRVIEYVETYYEMSMLAFVGYVNALVEESSIVQKLPNGILTRALIQALDVQSLKTISGEKENVIQKRAQKECHLKALREIQVTLKRFLMGE</sequence>
<accession>A0A9P1H4V8</accession>
<protein>
    <recommendedName>
        <fullName evidence="1">GED domain-containing protein</fullName>
    </recommendedName>
</protein>
<dbReference type="PROSITE" id="PS51388">
    <property type="entry name" value="GED"/>
    <property type="match status" value="1"/>
</dbReference>
<keyword evidence="3" id="KW-1185">Reference proteome</keyword>
<reference evidence="2" key="1">
    <citation type="submission" date="2022-11" db="EMBL/GenBank/DDBJ databases">
        <authorList>
            <person name="Scott C."/>
            <person name="Bruce N."/>
        </authorList>
    </citation>
    <scope>NUCLEOTIDE SEQUENCE</scope>
</reference>
<dbReference type="OrthoDB" id="5061070at2759"/>
<dbReference type="AlphaFoldDB" id="A0A9P1H4V8"/>
<dbReference type="EMBL" id="CALLCH030000014">
    <property type="protein sequence ID" value="CAI4215961.1"/>
    <property type="molecule type" value="Genomic_DNA"/>
</dbReference>
<comment type="caution">
    <text evidence="2">The sequence shown here is derived from an EMBL/GenBank/DDBJ whole genome shotgun (WGS) entry which is preliminary data.</text>
</comment>